<dbReference type="PROSITE" id="PS50275">
    <property type="entry name" value="SAC"/>
    <property type="match status" value="1"/>
</dbReference>
<evidence type="ECO:0000259" key="1">
    <source>
        <dbReference type="PROSITE" id="PS50275"/>
    </source>
</evidence>
<dbReference type="OrthoDB" id="405996at2759"/>
<dbReference type="EMBL" id="KB908940">
    <property type="protein sequence ID" value="EOB14244.1"/>
    <property type="molecule type" value="Genomic_DNA"/>
</dbReference>
<proteinExistence type="predicted"/>
<gene>
    <name evidence="2" type="primary">SYJ1</name>
    <name evidence="2" type="ORF">NBO_32g0019</name>
</gene>
<dbReference type="GO" id="GO:0005783">
    <property type="term" value="C:endoplasmic reticulum"/>
    <property type="evidence" value="ECO:0007669"/>
    <property type="project" value="TreeGrafter"/>
</dbReference>
<dbReference type="VEuPathDB" id="MicrosporidiaDB:NBO_32g0019"/>
<dbReference type="Proteomes" id="UP000016927">
    <property type="component" value="Unassembled WGS sequence"/>
</dbReference>
<feature type="domain" description="SAC" evidence="1">
    <location>
        <begin position="115"/>
        <end position="382"/>
    </location>
</feature>
<dbReference type="GO" id="GO:0046856">
    <property type="term" value="P:phosphatidylinositol dephosphorylation"/>
    <property type="evidence" value="ECO:0007669"/>
    <property type="project" value="TreeGrafter"/>
</dbReference>
<dbReference type="AlphaFoldDB" id="R0M8D6"/>
<dbReference type="PANTHER" id="PTHR45662:SF2">
    <property type="entry name" value="PHOSPHATIDYLINOSITOL-3-PHOSPHATASE SAC1"/>
    <property type="match status" value="1"/>
</dbReference>
<sequence length="441" mass="52075">MINIIHYKYSGKMRWSTETGTVSLKNRHNIEFLDEELERYEAETILGVIEIDDNSYLVMVKKSESIGLYEGNEIFKILKVEFIPIIICSHTENVAYLKQFIQTYDFYFTKNKFMEERFIWNMHMIDRLKTGEGEWRVFHYPERLDPDFGYSYMFCGFFVSKFFKVFDDSYVIKLLSLVCSRKMGTRFLSRGLDVDGNVSFFVKTHFSVRKNNRTLFNLNILRGSVPLFWKQKTHGINGRVFILDDEEALGNAFDKHFELLKEEYGNIHVLTLLGERKDEKLLNTVYIKMLKEKNIAFTDFDLNSFTSNFENLKKSFFEKLNKCESNVTYRVNCVDCLDRTNLAQYLICKYKVEKIIQNHTLNKLMQECWTDNGHSLSNLYTGSDVMKSDLSLNQKRSIFGVVDDIFISATRLINNRFTDKQKNKIINILMGKDKKEDRDDM</sequence>
<evidence type="ECO:0000313" key="2">
    <source>
        <dbReference type="EMBL" id="EOB14244.1"/>
    </source>
</evidence>
<dbReference type="HOGENOM" id="CLU_003016_7_4_1"/>
<dbReference type="GO" id="GO:0043812">
    <property type="term" value="F:phosphatidylinositol-4-phosphate phosphatase activity"/>
    <property type="evidence" value="ECO:0007669"/>
    <property type="project" value="TreeGrafter"/>
</dbReference>
<dbReference type="OMA" id="LYWSQDD"/>
<accession>R0M8D6</accession>
<name>R0M8D6_NOSB1</name>
<reference evidence="2 3" key="1">
    <citation type="journal article" date="2013" name="BMC Genomics">
        <title>Comparative genomics of parasitic silkworm microsporidia reveal an association between genome expansion and host adaptation.</title>
        <authorList>
            <person name="Pan G."/>
            <person name="Xu J."/>
            <person name="Li T."/>
            <person name="Xia Q."/>
            <person name="Liu S.L."/>
            <person name="Zhang G."/>
            <person name="Li S."/>
            <person name="Li C."/>
            <person name="Liu H."/>
            <person name="Yang L."/>
            <person name="Liu T."/>
            <person name="Zhang X."/>
            <person name="Wu Z."/>
            <person name="Fan W."/>
            <person name="Dang X."/>
            <person name="Xiang H."/>
            <person name="Tao M."/>
            <person name="Li Y."/>
            <person name="Hu J."/>
            <person name="Li Z."/>
            <person name="Lin L."/>
            <person name="Luo J."/>
            <person name="Geng L."/>
            <person name="Wang L."/>
            <person name="Long M."/>
            <person name="Wan Y."/>
            <person name="He N."/>
            <person name="Zhang Z."/>
            <person name="Lu C."/>
            <person name="Keeling P.J."/>
            <person name="Wang J."/>
            <person name="Xiang Z."/>
            <person name="Zhou Z."/>
        </authorList>
    </citation>
    <scope>NUCLEOTIDE SEQUENCE [LARGE SCALE GENOMIC DNA]</scope>
    <source>
        <strain evidence="3">CQ1 / CVCC 102059</strain>
    </source>
</reference>
<dbReference type="InterPro" id="IPR002013">
    <property type="entry name" value="SAC_dom"/>
</dbReference>
<dbReference type="Pfam" id="PF02383">
    <property type="entry name" value="Syja_N"/>
    <property type="match status" value="1"/>
</dbReference>
<dbReference type="STRING" id="578461.R0M8D6"/>
<keyword evidence="3" id="KW-1185">Reference proteome</keyword>
<protein>
    <submittedName>
        <fullName evidence="2">Synaptojanin like protein 1</fullName>
    </submittedName>
</protein>
<organism evidence="2 3">
    <name type="scientific">Nosema bombycis (strain CQ1 / CVCC 102059)</name>
    <name type="common">Microsporidian parasite</name>
    <name type="synonym">Pebrine of silkworm</name>
    <dbReference type="NCBI Taxonomy" id="578461"/>
    <lineage>
        <taxon>Eukaryota</taxon>
        <taxon>Fungi</taxon>
        <taxon>Fungi incertae sedis</taxon>
        <taxon>Microsporidia</taxon>
        <taxon>Nosematidae</taxon>
        <taxon>Nosema</taxon>
    </lineage>
</organism>
<evidence type="ECO:0000313" key="3">
    <source>
        <dbReference type="Proteomes" id="UP000016927"/>
    </source>
</evidence>
<dbReference type="PANTHER" id="PTHR45662">
    <property type="entry name" value="PHOSPHATIDYLINOSITIDE PHOSPHATASE SAC1"/>
    <property type="match status" value="1"/>
</dbReference>